<evidence type="ECO:0000256" key="4">
    <source>
        <dbReference type="ARBA" id="ARBA00022454"/>
    </source>
</evidence>
<dbReference type="EMBL" id="JIBK01000010">
    <property type="protein sequence ID" value="POM83158.1"/>
    <property type="molecule type" value="Genomic_DNA"/>
</dbReference>
<evidence type="ECO:0000259" key="16">
    <source>
        <dbReference type="PROSITE" id="PS50878"/>
    </source>
</evidence>
<evidence type="ECO:0000256" key="5">
    <source>
        <dbReference type="ARBA" id="ARBA00022679"/>
    </source>
</evidence>
<dbReference type="GO" id="GO:0007004">
    <property type="term" value="P:telomere maintenance via telomerase"/>
    <property type="evidence" value="ECO:0007669"/>
    <property type="project" value="TreeGrafter"/>
</dbReference>
<evidence type="ECO:0000256" key="3">
    <source>
        <dbReference type="ARBA" id="ARBA00016182"/>
    </source>
</evidence>
<keyword evidence="17" id="KW-0687">Ribonucleoprotein</keyword>
<evidence type="ECO:0000313" key="18">
    <source>
        <dbReference type="Proteomes" id="UP000236928"/>
    </source>
</evidence>
<comment type="catalytic activity">
    <reaction evidence="12 13">
        <text>DNA(n) + a 2'-deoxyribonucleoside 5'-triphosphate = DNA(n+1) + diphosphate</text>
        <dbReference type="Rhea" id="RHEA:22508"/>
        <dbReference type="Rhea" id="RHEA-COMP:17339"/>
        <dbReference type="Rhea" id="RHEA-COMP:17340"/>
        <dbReference type="ChEBI" id="CHEBI:33019"/>
        <dbReference type="ChEBI" id="CHEBI:61560"/>
        <dbReference type="ChEBI" id="CHEBI:173112"/>
        <dbReference type="EC" id="2.7.7.49"/>
    </reaction>
</comment>
<keyword evidence="8 13" id="KW-0460">Magnesium</keyword>
<comment type="caution">
    <text evidence="17">The sequence shown here is derived from an EMBL/GenBank/DDBJ whole genome shotgun (WGS) entry which is preliminary data.</text>
</comment>
<evidence type="ECO:0000256" key="10">
    <source>
        <dbReference type="ARBA" id="ARBA00022918"/>
    </source>
</evidence>
<evidence type="ECO:0000256" key="2">
    <source>
        <dbReference type="ARBA" id="ARBA00012493"/>
    </source>
</evidence>
<dbReference type="GO" id="GO:0042162">
    <property type="term" value="F:telomeric DNA binding"/>
    <property type="evidence" value="ECO:0007669"/>
    <property type="project" value="TreeGrafter"/>
</dbReference>
<organism evidence="17 18">
    <name type="scientific">Cryptosporidium meleagridis</name>
    <dbReference type="NCBI Taxonomy" id="93969"/>
    <lineage>
        <taxon>Eukaryota</taxon>
        <taxon>Sar</taxon>
        <taxon>Alveolata</taxon>
        <taxon>Apicomplexa</taxon>
        <taxon>Conoidasida</taxon>
        <taxon>Coccidia</taxon>
        <taxon>Eucoccidiorida</taxon>
        <taxon>Eimeriorina</taxon>
        <taxon>Cryptosporidiidae</taxon>
        <taxon>Cryptosporidium</taxon>
    </lineage>
</organism>
<keyword evidence="10 13" id="KW-0695">RNA-directed DNA polymerase</keyword>
<keyword evidence="11 13" id="KW-0539">Nucleus</keyword>
<keyword evidence="4 13" id="KW-0158">Chromosome</keyword>
<dbReference type="SMART" id="SM00975">
    <property type="entry name" value="Telomerase_RBD"/>
    <property type="match status" value="1"/>
</dbReference>
<evidence type="ECO:0000256" key="8">
    <source>
        <dbReference type="ARBA" id="ARBA00022842"/>
    </source>
</evidence>
<keyword evidence="15" id="KW-0812">Transmembrane</keyword>
<dbReference type="VEuPathDB" id="CryptoDB:CmeUKMEL1_05995"/>
<dbReference type="GO" id="GO:0070034">
    <property type="term" value="F:telomerase RNA binding"/>
    <property type="evidence" value="ECO:0007669"/>
    <property type="project" value="TreeGrafter"/>
</dbReference>
<comment type="function">
    <text evidence="13">Telomerase is a ribonucleoprotein enzyme essential for the replication of chromosome termini in most eukaryotes. It elongates telomeres. It is a reverse transcriptase that adds simple sequence repeats to chromosome ends by copying a template sequence within the RNA component of the enzyme.</text>
</comment>
<evidence type="ECO:0000256" key="1">
    <source>
        <dbReference type="ARBA" id="ARBA00008001"/>
    </source>
</evidence>
<keyword evidence="5 13" id="KW-0808">Transferase</keyword>
<evidence type="ECO:0000256" key="14">
    <source>
        <dbReference type="SAM" id="MobiDB-lite"/>
    </source>
</evidence>
<evidence type="ECO:0000256" key="15">
    <source>
        <dbReference type="SAM" id="Phobius"/>
    </source>
</evidence>
<feature type="transmembrane region" description="Helical" evidence="15">
    <location>
        <begin position="1412"/>
        <end position="1434"/>
    </location>
</feature>
<reference evidence="17 18" key="1">
    <citation type="submission" date="2014-04" db="EMBL/GenBank/DDBJ databases">
        <title>Comparative Genomics of Cryptosporidium Species.</title>
        <authorList>
            <person name="Silva J.C."/>
            <person name="Su Q."/>
            <person name="Chalmers R."/>
            <person name="Chibucos M.C."/>
            <person name="Elwin K."/>
            <person name="Godinez A."/>
            <person name="Guo F."/>
            <person name="Huynh K."/>
            <person name="Orvis J."/>
            <person name="Ott S."/>
            <person name="Sadzewicz L."/>
            <person name="Sengamalay N."/>
            <person name="Shetty A."/>
            <person name="Sun M."/>
            <person name="Tallon L."/>
            <person name="Xiao L."/>
            <person name="Zhang H."/>
            <person name="Fraser C.M."/>
            <person name="Zhu G."/>
            <person name="Kissinger J."/>
            <person name="Widmer G."/>
        </authorList>
    </citation>
    <scope>NUCLEOTIDE SEQUENCE [LARGE SCALE GENOMIC DNA]</scope>
    <source>
        <strain evidence="17 18">UKMEL1</strain>
    </source>
</reference>
<feature type="region of interest" description="Disordered" evidence="14">
    <location>
        <begin position="114"/>
        <end position="135"/>
    </location>
</feature>
<accession>A0A2P4YZA5</accession>
<keyword evidence="6 13" id="KW-0548">Nucleotidyltransferase</keyword>
<dbReference type="PROSITE" id="PS50878">
    <property type="entry name" value="RT_POL"/>
    <property type="match status" value="1"/>
</dbReference>
<comment type="similarity">
    <text evidence="1 13">Belongs to the reverse transcriptase family. Telomerase subfamily.</text>
</comment>
<dbReference type="PANTHER" id="PTHR12066">
    <property type="entry name" value="TELOMERASE REVERSE TRANSCRIPTASE"/>
    <property type="match status" value="1"/>
</dbReference>
<dbReference type="Proteomes" id="UP000236928">
    <property type="component" value="Unassembled WGS sequence"/>
</dbReference>
<keyword evidence="18" id="KW-1185">Reference proteome</keyword>
<name>A0A2P4YZA5_9CRYT</name>
<evidence type="ECO:0000256" key="11">
    <source>
        <dbReference type="ARBA" id="ARBA00023242"/>
    </source>
</evidence>
<dbReference type="InterPro" id="IPR003545">
    <property type="entry name" value="Telomerase_RT"/>
</dbReference>
<evidence type="ECO:0000256" key="9">
    <source>
        <dbReference type="ARBA" id="ARBA00022895"/>
    </source>
</evidence>
<feature type="compositionally biased region" description="Polar residues" evidence="14">
    <location>
        <begin position="114"/>
        <end position="123"/>
    </location>
</feature>
<evidence type="ECO:0000256" key="7">
    <source>
        <dbReference type="ARBA" id="ARBA00022723"/>
    </source>
</evidence>
<gene>
    <name evidence="17" type="ORF">CmeUKMEL1_05995</name>
</gene>
<evidence type="ECO:0000313" key="17">
    <source>
        <dbReference type="EMBL" id="POM83158.1"/>
    </source>
</evidence>
<comment type="subcellular location">
    <subcellularLocation>
        <location evidence="13">Nucleus</location>
    </subcellularLocation>
    <subcellularLocation>
        <location evidence="13">Chromosome</location>
        <location evidence="13">Telomere</location>
    </subcellularLocation>
</comment>
<keyword evidence="7 13" id="KW-0479">Metal-binding</keyword>
<dbReference type="Gene3D" id="3.30.70.2630">
    <property type="match status" value="1"/>
</dbReference>
<dbReference type="Pfam" id="PF12009">
    <property type="entry name" value="Telomerase_RBD"/>
    <property type="match status" value="1"/>
</dbReference>
<evidence type="ECO:0000256" key="12">
    <source>
        <dbReference type="ARBA" id="ARBA00048173"/>
    </source>
</evidence>
<keyword evidence="9 13" id="KW-0779">Telomere</keyword>
<dbReference type="OrthoDB" id="289721at2759"/>
<dbReference type="InterPro" id="IPR021891">
    <property type="entry name" value="Telomerase_RBD"/>
</dbReference>
<dbReference type="GO" id="GO:0003720">
    <property type="term" value="F:telomerase activity"/>
    <property type="evidence" value="ECO:0007669"/>
    <property type="project" value="InterPro"/>
</dbReference>
<proteinExistence type="inferred from homology"/>
<evidence type="ECO:0000256" key="13">
    <source>
        <dbReference type="RuleBase" id="RU365061"/>
    </source>
</evidence>
<sequence length="1556" mass="180654">MSVLKGALAVLMKQEVMTLGEYLEQKRKITGCKEEGLYNDSLGELRRLLEETLILEDPLIPKALKEGFLGLRELTFDSSDNSLDINGDRKKLLGINIEKLLEWSSILSQNYFSSPRNHSMSSGKRSRNTEYNETLPPSFITDQIKNTIPDSEKDSLTYQVKDFELLLRKHFPKIRIFHSGSYSALRTSFDTSKPKKYSYCNSTSYKFHNIHAWNTLLSKIGPIEILFLFVCCIIFRLLGDHSEILIQQAGRMLTNDFLEELARLYETGPKKTNSCVSSSSLTPILTIKEEKEEVKPLNETPRQVNKRSGEIFKDSRLSRIYNVDIPYRSTILYCDHFSKRGGLPCLSVLRLLPPNLLGARTLLRFVTQNDHIFKDYNRQSLIRLLGSYEMTKFSRVKCKLASFMMGEFQNLLLNIRNTSPVDFLGQICPIEPIKDSDLQNFNKLPIPCFETSSTKVVNFLRLYLIKVLPKNILGTFKNFKTFINKKIPIIVNLHIRETFKIQHAMNGIEVSNWVNRILEEKSYQFIKESKNLLTSNQRSKKVTSKMTRSSIKKSLISLGKTYLARNMYFLIVYLVFPILRRHFYATEIEGSNKVRYFRHPVWIKIVRQADKWYLENILKGIQSKDYVMNLSSIQEISKLIDQNSDFSENIPKIRWLPKSKGLRPLINLSKVGSGQILRQNLERDHTCEEKNKIGFCDCNSVWTGGDLPTSWINNNYHYNNFNGNGNNGNMGNNNNIGGKNFASFSGQNDQIMTPPGRLGLSNYNLGIGINSGSSVPTTPINKVMRRPSSNRIIDIRRPSTNNMLFYPSKILRSFLLRMTGKNHLGASLVQFGDIYKIIKNWWIKNRRDKQEFEMNEDFYQNEGKKTSHVKIYIIKADLVNCFENINKSKIFEFLDVISLPDEIFLLSLYSRTLSKTTIIPPFDNMNRDSYQDELGRSCIITSKGKLNMVPIFEKDQKVVKSKIERIIGPDLDDLLWNLKNSCLSNKDLSILGQKKAEIFTFLNSRRVINWKLVKEIIKIHLNTSFFRLRTCSKSLRLMKSRQIGNSVKFGKKFLSLFKQDFGIPQGSSISYILCCLYYNFLDLNPEIQNLLGQSFFSSSYISLSFLNAIKQEKVQVPDTGKKDLFTKRDLETRLSRYPEFKENEINIYNTSTSKKRRLEKSEYNINAKSVLLQPSEEFNNNVNNQNCQIRVDLKSYDQESLLLRWVDDFLFLTSDLESAKKFLKLLYIQKLWGSNVSRDKINSNFPWIDHNNEIIIFEEDGILPSSSSSSSSSSFPLSTESPNSFVEKKINTTKSEKDCQNEKETIKKARIALKQFHKQVSWTGMKFSSDNNYLNCMISPWKNLEFICVMDTVTLTTKHQFTSNYSNFHSFKPMKISENLQKSNYMWSVLGIKLIRYFDFRIKNGLLYDCRISSLFTIYTNIVIVVYIGILKLLSTFKRIKKIHQGFINPKFLVKVLEWISNACCYNIYSYKKQLPNKYQWNLLIKCAVYDSIITCLNSRYKALGIDDFFKSYRIKYQQYSSILNKKFNIYPRSSFSIIKEHLLDLPKLYRIKKKG</sequence>
<dbReference type="GO" id="GO:0000333">
    <property type="term" value="C:telomerase catalytic core complex"/>
    <property type="evidence" value="ECO:0007669"/>
    <property type="project" value="TreeGrafter"/>
</dbReference>
<dbReference type="InterPro" id="IPR000477">
    <property type="entry name" value="RT_dom"/>
</dbReference>
<dbReference type="PANTHER" id="PTHR12066:SF0">
    <property type="entry name" value="TELOMERASE REVERSE TRANSCRIPTASE"/>
    <property type="match status" value="1"/>
</dbReference>
<protein>
    <recommendedName>
        <fullName evidence="3 13">Telomerase reverse transcriptase</fullName>
        <ecNumber evidence="2 13">2.7.7.49</ecNumber>
    </recommendedName>
    <alternativeName>
        <fullName evidence="13">Telomerase catalytic subunit</fullName>
    </alternativeName>
</protein>
<dbReference type="GO" id="GO:0000781">
    <property type="term" value="C:chromosome, telomeric region"/>
    <property type="evidence" value="ECO:0007669"/>
    <property type="project" value="UniProtKB-SubCell"/>
</dbReference>
<evidence type="ECO:0000256" key="6">
    <source>
        <dbReference type="ARBA" id="ARBA00022695"/>
    </source>
</evidence>
<keyword evidence="15" id="KW-0472">Membrane</keyword>
<dbReference type="Gene3D" id="1.10.132.70">
    <property type="match status" value="1"/>
</dbReference>
<dbReference type="GO" id="GO:0046872">
    <property type="term" value="F:metal ion binding"/>
    <property type="evidence" value="ECO:0007669"/>
    <property type="project" value="UniProtKB-KW"/>
</dbReference>
<keyword evidence="15" id="KW-1133">Transmembrane helix</keyword>
<feature type="domain" description="Reverse transcriptase" evidence="16">
    <location>
        <begin position="764"/>
        <end position="1290"/>
    </location>
</feature>
<dbReference type="EC" id="2.7.7.49" evidence="2 13"/>